<dbReference type="EnsemblMetazoa" id="XM_019906523.1">
    <property type="protein sequence ID" value="XP_019762082.1"/>
    <property type="gene ID" value="LOC109539014"/>
</dbReference>
<feature type="region of interest" description="Disordered" evidence="2">
    <location>
        <begin position="322"/>
        <end position="348"/>
    </location>
</feature>
<dbReference type="AlphaFoldDB" id="A0AAR5PME3"/>
<proteinExistence type="predicted"/>
<sequence>MDFYKKIIKAKDPNSVLSDKECKCASLQAITNEAIKENNKKRLRELVEEINSHLADLRAITEDKELKNKVKCLDLIKKFEDCLVKIVNTTSQNILEPIKAQLLVIQDLTNRAITANNYDELKRLSERIERNIMIVNEIPEVKGARNSTNGDEKVLALANKYTAVLNEVLSHLAHKRHVSGEEIHNEIENIEQDKLSDLKKVPPPGDTTKIEINEIEEKLKQMRLRRLNRLSVFVDEQSILSKKRQKEIIPQGIANQRFNKEAITEQEKINKTIRFPDVVHHSLYKTSIQDNYENKEDNKIATIKKLENAEISGRKTVVTNNTALRSTINNSNTKPVSSQNMSSPPQPSLLNRQTIFDDENAPIRYKFSATQKTDSSESKKETTSIFRNSFGKGGLTRSFAERQIEKARIQNEKDQPAETPNITPPRSPIQIRKIFSSFNCALGTNNKSTEDVRESYSPIDSEFKRVETAKREVGKETKFIINNNDMKNVDRNQDLGPPKTQEIHVDVEKLPAVPDRNKKPVFLKTKASADPPISQYSIDYKSGMEKARIQLALPKVLVKFPQQSSTDNDLVVVRHNESTGTDQEPPEFITIKRNSSNREQAADRCSFSTFRTSSESVREDDSFAVDNPIYQIVNTQKSSTCSISRQNSVKVDNMLMAAADKEPSDFKFNTLDFIIRKQSRKMSYTNDNAKTSRIEALEPDIRKLEFIINIYRGLKRDDDYMLLDKALTKYYLKVNELRTETACDSLEKQQLLTRLKKAHDDLNSRVIKNEEILMSILTEQVTTIARKLEIPQKK</sequence>
<feature type="compositionally biased region" description="Low complexity" evidence="2">
    <location>
        <begin position="337"/>
        <end position="348"/>
    </location>
</feature>
<protein>
    <submittedName>
        <fullName evidence="3">Uncharacterized protein</fullName>
    </submittedName>
</protein>
<evidence type="ECO:0000256" key="2">
    <source>
        <dbReference type="SAM" id="MobiDB-lite"/>
    </source>
</evidence>
<dbReference type="Proteomes" id="UP000019118">
    <property type="component" value="Unassembled WGS sequence"/>
</dbReference>
<organism evidence="3 4">
    <name type="scientific">Dendroctonus ponderosae</name>
    <name type="common">Mountain pine beetle</name>
    <dbReference type="NCBI Taxonomy" id="77166"/>
    <lineage>
        <taxon>Eukaryota</taxon>
        <taxon>Metazoa</taxon>
        <taxon>Ecdysozoa</taxon>
        <taxon>Arthropoda</taxon>
        <taxon>Hexapoda</taxon>
        <taxon>Insecta</taxon>
        <taxon>Pterygota</taxon>
        <taxon>Neoptera</taxon>
        <taxon>Endopterygota</taxon>
        <taxon>Coleoptera</taxon>
        <taxon>Polyphaga</taxon>
        <taxon>Cucujiformia</taxon>
        <taxon>Curculionidae</taxon>
        <taxon>Scolytinae</taxon>
        <taxon>Dendroctonus</taxon>
    </lineage>
</organism>
<reference evidence="4" key="1">
    <citation type="journal article" date="2013" name="Genome Biol.">
        <title>Draft genome of the mountain pine beetle, Dendroctonus ponderosae Hopkins, a major forest pest.</title>
        <authorList>
            <person name="Keeling C.I."/>
            <person name="Yuen M.M."/>
            <person name="Liao N.Y."/>
            <person name="Docking T.R."/>
            <person name="Chan S.K."/>
            <person name="Taylor G.A."/>
            <person name="Palmquist D.L."/>
            <person name="Jackman S.D."/>
            <person name="Nguyen A."/>
            <person name="Li M."/>
            <person name="Henderson H."/>
            <person name="Janes J.K."/>
            <person name="Zhao Y."/>
            <person name="Pandoh P."/>
            <person name="Moore R."/>
            <person name="Sperling F.A."/>
            <person name="Huber D.P."/>
            <person name="Birol I."/>
            <person name="Jones S.J."/>
            <person name="Bohlmann J."/>
        </authorList>
    </citation>
    <scope>NUCLEOTIDE SEQUENCE</scope>
</reference>
<dbReference type="GeneID" id="109539014"/>
<keyword evidence="1" id="KW-0175">Coiled coil</keyword>
<dbReference type="KEGG" id="dpa:109539014"/>
<evidence type="ECO:0000313" key="4">
    <source>
        <dbReference type="Proteomes" id="UP000019118"/>
    </source>
</evidence>
<reference evidence="3" key="2">
    <citation type="submission" date="2024-08" db="UniProtKB">
        <authorList>
            <consortium name="EnsemblMetazoa"/>
        </authorList>
    </citation>
    <scope>IDENTIFICATION</scope>
</reference>
<accession>A0AAR5PME3</accession>
<evidence type="ECO:0000313" key="3">
    <source>
        <dbReference type="EnsemblMetazoa" id="XP_019762082.1"/>
    </source>
</evidence>
<name>A0AAR5PME3_DENPD</name>
<evidence type="ECO:0000256" key="1">
    <source>
        <dbReference type="SAM" id="Coils"/>
    </source>
</evidence>
<feature type="coiled-coil region" evidence="1">
    <location>
        <begin position="36"/>
        <end position="63"/>
    </location>
</feature>
<feature type="compositionally biased region" description="Polar residues" evidence="2">
    <location>
        <begin position="322"/>
        <end position="336"/>
    </location>
</feature>
<keyword evidence="4" id="KW-1185">Reference proteome</keyword>